<evidence type="ECO:0000256" key="1">
    <source>
        <dbReference type="ARBA" id="ARBA00005234"/>
    </source>
</evidence>
<feature type="domain" description="Ubiquitin-like protease family profile" evidence="5">
    <location>
        <begin position="1"/>
        <end position="87"/>
    </location>
</feature>
<dbReference type="InterPro" id="IPR003653">
    <property type="entry name" value="Peptidase_C48_C"/>
</dbReference>
<dbReference type="SUPFAM" id="SSF54001">
    <property type="entry name" value="Cysteine proteinases"/>
    <property type="match status" value="1"/>
</dbReference>
<comment type="caution">
    <text evidence="6">The sequence shown here is derived from an EMBL/GenBank/DDBJ whole genome shotgun (WGS) entry which is preliminary data.</text>
</comment>
<keyword evidence="3" id="KW-0378">Hydrolase</keyword>
<dbReference type="InterPro" id="IPR038765">
    <property type="entry name" value="Papain-like_cys_pep_sf"/>
</dbReference>
<evidence type="ECO:0000313" key="6">
    <source>
        <dbReference type="EMBL" id="GAU99380.1"/>
    </source>
</evidence>
<proteinExistence type="inferred from homology"/>
<dbReference type="GO" id="GO:0000338">
    <property type="term" value="P:protein deneddylation"/>
    <property type="evidence" value="ECO:0007669"/>
    <property type="project" value="TreeGrafter"/>
</dbReference>
<dbReference type="GO" id="GO:0006508">
    <property type="term" value="P:proteolysis"/>
    <property type="evidence" value="ECO:0007669"/>
    <property type="project" value="UniProtKB-KW"/>
</dbReference>
<keyword evidence="4" id="KW-0788">Thiol protease</keyword>
<keyword evidence="2" id="KW-0645">Protease</keyword>
<reference evidence="6 7" key="1">
    <citation type="journal article" date="2016" name="Nat. Commun.">
        <title>Extremotolerant tardigrade genome and improved radiotolerance of human cultured cells by tardigrade-unique protein.</title>
        <authorList>
            <person name="Hashimoto T."/>
            <person name="Horikawa D.D."/>
            <person name="Saito Y."/>
            <person name="Kuwahara H."/>
            <person name="Kozuka-Hata H."/>
            <person name="Shin-I T."/>
            <person name="Minakuchi Y."/>
            <person name="Ohishi K."/>
            <person name="Motoyama A."/>
            <person name="Aizu T."/>
            <person name="Enomoto A."/>
            <person name="Kondo K."/>
            <person name="Tanaka S."/>
            <person name="Hara Y."/>
            <person name="Koshikawa S."/>
            <person name="Sagara H."/>
            <person name="Miura T."/>
            <person name="Yokobori S."/>
            <person name="Miyagawa K."/>
            <person name="Suzuki Y."/>
            <person name="Kubo T."/>
            <person name="Oyama M."/>
            <person name="Kohara Y."/>
            <person name="Fujiyama A."/>
            <person name="Arakawa K."/>
            <person name="Katayama T."/>
            <person name="Toyoda A."/>
            <person name="Kunieda T."/>
        </authorList>
    </citation>
    <scope>NUCLEOTIDE SEQUENCE [LARGE SCALE GENOMIC DNA]</scope>
    <source>
        <strain evidence="6 7">YOKOZUNA-1</strain>
    </source>
</reference>
<dbReference type="PROSITE" id="PS50600">
    <property type="entry name" value="ULP_PROTEASE"/>
    <property type="match status" value="1"/>
</dbReference>
<dbReference type="PANTHER" id="PTHR46468">
    <property type="entry name" value="SENTRIN-SPECIFIC PROTEASE 8"/>
    <property type="match status" value="1"/>
</dbReference>
<dbReference type="InterPro" id="IPR044613">
    <property type="entry name" value="Nep1/2-like"/>
</dbReference>
<dbReference type="OrthoDB" id="5065855at2759"/>
<dbReference type="AlphaFoldDB" id="A0A1D1VEP6"/>
<evidence type="ECO:0000313" key="7">
    <source>
        <dbReference type="Proteomes" id="UP000186922"/>
    </source>
</evidence>
<dbReference type="Proteomes" id="UP000186922">
    <property type="component" value="Unassembled WGS sequence"/>
</dbReference>
<sequence>MPINNNSDVAEAGGTHWSLLVYHRTNNTYYHLDSWNEHNRHHAHFTANQMEKVLNAPERPNFESIEVPPQHNGYDCGMYVMCFSELLCHQYLSNSKVDLSSVTPEFVAEKRQKIYDQILHLREIM</sequence>
<evidence type="ECO:0000256" key="2">
    <source>
        <dbReference type="ARBA" id="ARBA00022670"/>
    </source>
</evidence>
<dbReference type="Gene3D" id="3.40.395.10">
    <property type="entry name" value="Adenoviral Proteinase, Chain A"/>
    <property type="match status" value="1"/>
</dbReference>
<dbReference type="GO" id="GO:0008234">
    <property type="term" value="F:cysteine-type peptidase activity"/>
    <property type="evidence" value="ECO:0007669"/>
    <property type="project" value="UniProtKB-KW"/>
</dbReference>
<protein>
    <recommendedName>
        <fullName evidence="5">Ubiquitin-like protease family profile domain-containing protein</fullName>
    </recommendedName>
</protein>
<keyword evidence="7" id="KW-1185">Reference proteome</keyword>
<dbReference type="PANTHER" id="PTHR46468:SF1">
    <property type="entry name" value="SENTRIN-SPECIFIC PROTEASE 8"/>
    <property type="match status" value="1"/>
</dbReference>
<organism evidence="6 7">
    <name type="scientific">Ramazzottius varieornatus</name>
    <name type="common">Water bear</name>
    <name type="synonym">Tardigrade</name>
    <dbReference type="NCBI Taxonomy" id="947166"/>
    <lineage>
        <taxon>Eukaryota</taxon>
        <taxon>Metazoa</taxon>
        <taxon>Ecdysozoa</taxon>
        <taxon>Tardigrada</taxon>
        <taxon>Eutardigrada</taxon>
        <taxon>Parachela</taxon>
        <taxon>Hypsibioidea</taxon>
        <taxon>Ramazzottiidae</taxon>
        <taxon>Ramazzottius</taxon>
    </lineage>
</organism>
<evidence type="ECO:0000259" key="5">
    <source>
        <dbReference type="PROSITE" id="PS50600"/>
    </source>
</evidence>
<name>A0A1D1VEP6_RAMVA</name>
<evidence type="ECO:0000256" key="3">
    <source>
        <dbReference type="ARBA" id="ARBA00022801"/>
    </source>
</evidence>
<comment type="similarity">
    <text evidence="1">Belongs to the peptidase C48 family.</text>
</comment>
<dbReference type="EMBL" id="BDGG01000005">
    <property type="protein sequence ID" value="GAU99380.1"/>
    <property type="molecule type" value="Genomic_DNA"/>
</dbReference>
<dbReference type="Pfam" id="PF02902">
    <property type="entry name" value="Peptidase_C48"/>
    <property type="match status" value="1"/>
</dbReference>
<gene>
    <name evidence="6" type="primary">RvY_10396-1</name>
    <name evidence="6" type="synonym">RvY_10396.1</name>
    <name evidence="6" type="ORF">RvY_10396</name>
</gene>
<dbReference type="GO" id="GO:0019784">
    <property type="term" value="F:deNEDDylase activity"/>
    <property type="evidence" value="ECO:0007669"/>
    <property type="project" value="InterPro"/>
</dbReference>
<dbReference type="STRING" id="947166.A0A1D1VEP6"/>
<accession>A0A1D1VEP6</accession>
<evidence type="ECO:0000256" key="4">
    <source>
        <dbReference type="ARBA" id="ARBA00022807"/>
    </source>
</evidence>